<keyword evidence="2" id="KW-1185">Reference proteome</keyword>
<comment type="caution">
    <text evidence="1">The sequence shown here is derived from an EMBL/GenBank/DDBJ whole genome shotgun (WGS) entry which is preliminary data.</text>
</comment>
<dbReference type="Proteomes" id="UP000014463">
    <property type="component" value="Unassembled WGS sequence"/>
</dbReference>
<reference evidence="1 2" key="1">
    <citation type="journal article" date="2013" name="Genome Announc.">
        <title>Draft genome sequence of the moderately halophilic gammaproteobacterium Halomonas anticariensis FP35.</title>
        <authorList>
            <person name="Tahrioui A."/>
            <person name="Quesada E."/>
            <person name="Llamas I."/>
        </authorList>
    </citation>
    <scope>NUCLEOTIDE SEQUENCE [LARGE SCALE GENOMIC DNA]</scope>
    <source>
        <strain evidence="2">DSM 16096 / CECT 5854 / LMG 22089 / FP35</strain>
    </source>
</reference>
<accession>S2KHG7</accession>
<proteinExistence type="predicted"/>
<sequence>MAKIALAVSRVTDCVWTLGWTTKTMSVSLAMVSRDSVISHTVTSMVKDVRRWLLAITLVLFQAR</sequence>
<protein>
    <submittedName>
        <fullName evidence="1">Uncharacterized protein</fullName>
    </submittedName>
</protein>
<gene>
    <name evidence="1" type="ORF">L861_17010</name>
</gene>
<dbReference type="STRING" id="1121939.L861_17010"/>
<name>S2KHG7_LITA3</name>
<evidence type="ECO:0000313" key="1">
    <source>
        <dbReference type="EMBL" id="EPC01572.1"/>
    </source>
</evidence>
<evidence type="ECO:0000313" key="2">
    <source>
        <dbReference type="Proteomes" id="UP000014463"/>
    </source>
</evidence>
<dbReference type="AlphaFoldDB" id="S2KHG7"/>
<organism evidence="1 2">
    <name type="scientific">Litchfieldella anticariensis (strain DSM 16096 / CECT 5854 / CIP 108499 / LMG 22089 / FP35)</name>
    <name type="common">Halomonas anticariensis</name>
    <dbReference type="NCBI Taxonomy" id="1121939"/>
    <lineage>
        <taxon>Bacteria</taxon>
        <taxon>Pseudomonadati</taxon>
        <taxon>Pseudomonadota</taxon>
        <taxon>Gammaproteobacteria</taxon>
        <taxon>Oceanospirillales</taxon>
        <taxon>Halomonadaceae</taxon>
        <taxon>Litchfieldella</taxon>
    </lineage>
</organism>
<dbReference type="EMBL" id="ASTJ01000034">
    <property type="protein sequence ID" value="EPC01572.1"/>
    <property type="molecule type" value="Genomic_DNA"/>
</dbReference>